<dbReference type="EC" id="3.4.16.4" evidence="4"/>
<keyword evidence="2" id="KW-0472">Membrane</keyword>
<dbReference type="GO" id="GO:0016020">
    <property type="term" value="C:membrane"/>
    <property type="evidence" value="ECO:0007669"/>
    <property type="project" value="UniProtKB-SubCell"/>
</dbReference>
<keyword evidence="4" id="KW-0645">Protease</keyword>
<evidence type="ECO:0000256" key="2">
    <source>
        <dbReference type="ARBA" id="ARBA00023136"/>
    </source>
</evidence>
<evidence type="ECO:0000256" key="1">
    <source>
        <dbReference type="ARBA" id="ARBA00004370"/>
    </source>
</evidence>
<evidence type="ECO:0000313" key="4">
    <source>
        <dbReference type="EMBL" id="MBB4117925.1"/>
    </source>
</evidence>
<dbReference type="EMBL" id="JACIFO010000001">
    <property type="protein sequence ID" value="MBB4117925.1"/>
    <property type="molecule type" value="Genomic_DNA"/>
</dbReference>
<gene>
    <name evidence="4" type="ORF">GGR32_000197</name>
</gene>
<dbReference type="PANTHER" id="PTHR46825">
    <property type="entry name" value="D-ALANYL-D-ALANINE-CARBOXYPEPTIDASE/ENDOPEPTIDASE AMPH"/>
    <property type="match status" value="1"/>
</dbReference>
<dbReference type="InterPro" id="IPR012338">
    <property type="entry name" value="Beta-lactam/transpept-like"/>
</dbReference>
<accession>A0A840ELC3</accession>
<protein>
    <submittedName>
        <fullName evidence="4">D-alanyl-D-alanine carboxypeptidase</fullName>
        <ecNumber evidence="4">3.4.16.4</ecNumber>
    </submittedName>
</protein>
<dbReference type="InterPro" id="IPR001466">
    <property type="entry name" value="Beta-lactam-related"/>
</dbReference>
<comment type="subcellular location">
    <subcellularLocation>
        <location evidence="1">Membrane</location>
    </subcellularLocation>
</comment>
<name>A0A840ELC3_9FLAO</name>
<keyword evidence="5" id="KW-1185">Reference proteome</keyword>
<dbReference type="Gene3D" id="3.40.710.10">
    <property type="entry name" value="DD-peptidase/beta-lactamase superfamily"/>
    <property type="match status" value="1"/>
</dbReference>
<keyword evidence="4" id="KW-0121">Carboxypeptidase</keyword>
<proteinExistence type="predicted"/>
<comment type="caution">
    <text evidence="4">The sequence shown here is derived from an EMBL/GenBank/DDBJ whole genome shotgun (WGS) entry which is preliminary data.</text>
</comment>
<keyword evidence="4" id="KW-0378">Hydrolase</keyword>
<reference evidence="4 5" key="1">
    <citation type="submission" date="2020-08" db="EMBL/GenBank/DDBJ databases">
        <title>Genomic Encyclopedia of Type Strains, Phase IV (KMG-IV): sequencing the most valuable type-strain genomes for metagenomic binning, comparative biology and taxonomic classification.</title>
        <authorList>
            <person name="Goeker M."/>
        </authorList>
    </citation>
    <scope>NUCLEOTIDE SEQUENCE [LARGE SCALE GENOMIC DNA]</scope>
    <source>
        <strain evidence="4 5">DSM 29568</strain>
    </source>
</reference>
<dbReference type="AlphaFoldDB" id="A0A840ELC3"/>
<dbReference type="InterPro" id="IPR050491">
    <property type="entry name" value="AmpC-like"/>
</dbReference>
<dbReference type="Proteomes" id="UP000553034">
    <property type="component" value="Unassembled WGS sequence"/>
</dbReference>
<dbReference type="RefSeq" id="WP_183475574.1">
    <property type="nucleotide sequence ID" value="NZ_JACIFO010000001.1"/>
</dbReference>
<evidence type="ECO:0000313" key="5">
    <source>
        <dbReference type="Proteomes" id="UP000553034"/>
    </source>
</evidence>
<sequence length="404" mass="45651">MKKIVFLLLSLLLTACKNDDVDDKPYEIAIAEIQKIVTTYQQDFSAKMDNKPIGIGLYVLEGDKGFYVSEGFPESYKENIQFRIASNSKTFTAAAILKLHQEGKLDINHKITDVIPTTQKTYIPATENFNIPYKNQITIKTLLQHRAGVFDVTNSPIPENLQVPYAGNYYIDYIKEINGEDYTFSFEELIGVVAETQLSDFEPGAAFHYSNTGYNILGYIVENVSGKRLHEYLQDEFFIPLNLENTYSPHLGSDMQMPSPYTFSYLNYEGEIIEIDKDNLTGNISEGQIISTPKSLAKWGKALLGSTKVLTPEVQAMMLDVLPADESHGFYGLGIQAYPTELGYGHDGAHMAYLSTMRYEPNSDRTFVIFTNHLNVETTETFINEATALYDILIETMRILDEKK</sequence>
<dbReference type="GO" id="GO:0009002">
    <property type="term" value="F:serine-type D-Ala-D-Ala carboxypeptidase activity"/>
    <property type="evidence" value="ECO:0007669"/>
    <property type="project" value="UniProtKB-EC"/>
</dbReference>
<feature type="domain" description="Beta-lactamase-related" evidence="3">
    <location>
        <begin position="54"/>
        <end position="382"/>
    </location>
</feature>
<organism evidence="4 5">
    <name type="scientific">Mesonia hippocampi</name>
    <dbReference type="NCBI Taxonomy" id="1628250"/>
    <lineage>
        <taxon>Bacteria</taxon>
        <taxon>Pseudomonadati</taxon>
        <taxon>Bacteroidota</taxon>
        <taxon>Flavobacteriia</taxon>
        <taxon>Flavobacteriales</taxon>
        <taxon>Flavobacteriaceae</taxon>
        <taxon>Mesonia</taxon>
    </lineage>
</organism>
<evidence type="ECO:0000259" key="3">
    <source>
        <dbReference type="Pfam" id="PF00144"/>
    </source>
</evidence>
<dbReference type="Pfam" id="PF00144">
    <property type="entry name" value="Beta-lactamase"/>
    <property type="match status" value="1"/>
</dbReference>
<dbReference type="PROSITE" id="PS51257">
    <property type="entry name" value="PROKAR_LIPOPROTEIN"/>
    <property type="match status" value="1"/>
</dbReference>
<dbReference type="SUPFAM" id="SSF56601">
    <property type="entry name" value="beta-lactamase/transpeptidase-like"/>
    <property type="match status" value="1"/>
</dbReference>
<dbReference type="PANTHER" id="PTHR46825:SF11">
    <property type="entry name" value="PENICILLIN-BINDING PROTEIN 4"/>
    <property type="match status" value="1"/>
</dbReference>